<dbReference type="AlphaFoldDB" id="A0AAN9B4Q6"/>
<feature type="compositionally biased region" description="Basic and acidic residues" evidence="3">
    <location>
        <begin position="23"/>
        <end position="36"/>
    </location>
</feature>
<comment type="caution">
    <text evidence="5">The sequence shown here is derived from an EMBL/GenBank/DDBJ whole genome shotgun (WGS) entry which is preliminary data.</text>
</comment>
<dbReference type="EMBL" id="JBAMIC010000012">
    <property type="protein sequence ID" value="KAK7099285.1"/>
    <property type="molecule type" value="Genomic_DNA"/>
</dbReference>
<accession>A0AAN9B4Q6</accession>
<keyword evidence="2" id="KW-0175">Coiled coil</keyword>
<dbReference type="GO" id="GO:0000795">
    <property type="term" value="C:synaptonemal complex"/>
    <property type="evidence" value="ECO:0007669"/>
    <property type="project" value="TreeGrafter"/>
</dbReference>
<feature type="region of interest" description="Disordered" evidence="3">
    <location>
        <begin position="1"/>
        <end position="67"/>
    </location>
</feature>
<reference evidence="5 6" key="1">
    <citation type="submission" date="2024-02" db="EMBL/GenBank/DDBJ databases">
        <title>Chromosome-scale genome assembly of the rough periwinkle Littorina saxatilis.</title>
        <authorList>
            <person name="De Jode A."/>
            <person name="Faria R."/>
            <person name="Formenti G."/>
            <person name="Sims Y."/>
            <person name="Smith T.P."/>
            <person name="Tracey A."/>
            <person name="Wood J.M.D."/>
            <person name="Zagrodzka Z.B."/>
            <person name="Johannesson K."/>
            <person name="Butlin R.K."/>
            <person name="Leder E.H."/>
        </authorList>
    </citation>
    <scope>NUCLEOTIDE SEQUENCE [LARGE SCALE GENOMIC DNA]</scope>
    <source>
        <strain evidence="5">Snail1</strain>
        <tissue evidence="5">Muscle</tissue>
    </source>
</reference>
<protein>
    <recommendedName>
        <fullName evidence="4">XLR/SYCP3/FAM9 domain-containing protein</fullName>
    </recommendedName>
</protein>
<feature type="domain" description="XLR/SYCP3/FAM9" evidence="4">
    <location>
        <begin position="88"/>
        <end position="219"/>
    </location>
</feature>
<dbReference type="GO" id="GO:0051321">
    <property type="term" value="P:meiotic cell cycle"/>
    <property type="evidence" value="ECO:0007669"/>
    <property type="project" value="TreeGrafter"/>
</dbReference>
<comment type="similarity">
    <text evidence="1">Belongs to the XLR/SYCP3 family.</text>
</comment>
<evidence type="ECO:0000256" key="1">
    <source>
        <dbReference type="ARBA" id="ARBA00010283"/>
    </source>
</evidence>
<dbReference type="InterPro" id="IPR006888">
    <property type="entry name" value="XLR/SYCP3/FAM9_dom"/>
</dbReference>
<dbReference type="PANTHER" id="PTHR19368:SF15">
    <property type="entry name" value="XLR_SYCP3_FAM9 DOMAIN-CONTAINING PROTEIN"/>
    <property type="match status" value="1"/>
</dbReference>
<proteinExistence type="inferred from homology"/>
<dbReference type="Proteomes" id="UP001374579">
    <property type="component" value="Unassembled WGS sequence"/>
</dbReference>
<feature type="coiled-coil region" evidence="2">
    <location>
        <begin position="109"/>
        <end position="165"/>
    </location>
</feature>
<sequence length="241" mass="28132">MPRQNKKNIREYPSSSPLQRKIAHAEVDKYSPKSDRSSPVPEDGGVGAVVAPRAGKKRQYEEEECGPSGDFSCEMQKMLDGFGADISKTFCDKNKRFEQFTQASLKTSAKKVEQIMRMQQTDRNKLQEEYCKQAESVLRQWETDIDKMKEQEEKLSNLFKQQQKVFQQTRVIQGQRLKTIRQLNEQFVRGVEELDKSHVIQQSSVQSELKKEMALLQKRILMDMQQREVTNMRKSLQTMLF</sequence>
<evidence type="ECO:0000256" key="3">
    <source>
        <dbReference type="SAM" id="MobiDB-lite"/>
    </source>
</evidence>
<dbReference type="InterPro" id="IPR051443">
    <property type="entry name" value="XLR/SYCP3"/>
</dbReference>
<organism evidence="5 6">
    <name type="scientific">Littorina saxatilis</name>
    <dbReference type="NCBI Taxonomy" id="31220"/>
    <lineage>
        <taxon>Eukaryota</taxon>
        <taxon>Metazoa</taxon>
        <taxon>Spiralia</taxon>
        <taxon>Lophotrochozoa</taxon>
        <taxon>Mollusca</taxon>
        <taxon>Gastropoda</taxon>
        <taxon>Caenogastropoda</taxon>
        <taxon>Littorinimorpha</taxon>
        <taxon>Littorinoidea</taxon>
        <taxon>Littorinidae</taxon>
        <taxon>Littorina</taxon>
    </lineage>
</organism>
<keyword evidence="6" id="KW-1185">Reference proteome</keyword>
<name>A0AAN9B4Q6_9CAEN</name>
<dbReference type="Pfam" id="PF04803">
    <property type="entry name" value="Cor1"/>
    <property type="match status" value="1"/>
</dbReference>
<dbReference type="GO" id="GO:0007286">
    <property type="term" value="P:spermatid development"/>
    <property type="evidence" value="ECO:0007669"/>
    <property type="project" value="TreeGrafter"/>
</dbReference>
<gene>
    <name evidence="5" type="ORF">V1264_003445</name>
</gene>
<evidence type="ECO:0000256" key="2">
    <source>
        <dbReference type="SAM" id="Coils"/>
    </source>
</evidence>
<evidence type="ECO:0000313" key="5">
    <source>
        <dbReference type="EMBL" id="KAK7099285.1"/>
    </source>
</evidence>
<evidence type="ECO:0000259" key="4">
    <source>
        <dbReference type="Pfam" id="PF04803"/>
    </source>
</evidence>
<evidence type="ECO:0000313" key="6">
    <source>
        <dbReference type="Proteomes" id="UP001374579"/>
    </source>
</evidence>
<dbReference type="PANTHER" id="PTHR19368">
    <property type="entry name" value="XLR/SCP3/FAM9"/>
    <property type="match status" value="1"/>
</dbReference>